<evidence type="ECO:0000313" key="4">
    <source>
        <dbReference type="Proteomes" id="UP000198406"/>
    </source>
</evidence>
<organism evidence="3 4">
    <name type="scientific">Fistulifera solaris</name>
    <name type="common">Oleaginous diatom</name>
    <dbReference type="NCBI Taxonomy" id="1519565"/>
    <lineage>
        <taxon>Eukaryota</taxon>
        <taxon>Sar</taxon>
        <taxon>Stramenopiles</taxon>
        <taxon>Ochrophyta</taxon>
        <taxon>Bacillariophyta</taxon>
        <taxon>Bacillariophyceae</taxon>
        <taxon>Bacillariophycidae</taxon>
        <taxon>Naviculales</taxon>
        <taxon>Naviculaceae</taxon>
        <taxon>Fistulifera</taxon>
    </lineage>
</organism>
<dbReference type="PROSITE" id="PS50011">
    <property type="entry name" value="PROTEIN_KINASE_DOM"/>
    <property type="match status" value="1"/>
</dbReference>
<keyword evidence="1" id="KW-0472">Membrane</keyword>
<dbReference type="GO" id="GO:0004672">
    <property type="term" value="F:protein kinase activity"/>
    <property type="evidence" value="ECO:0007669"/>
    <property type="project" value="InterPro"/>
</dbReference>
<dbReference type="InterPro" id="IPR000719">
    <property type="entry name" value="Prot_kinase_dom"/>
</dbReference>
<accession>A0A1Z5K3Z5</accession>
<evidence type="ECO:0000256" key="1">
    <source>
        <dbReference type="SAM" id="Phobius"/>
    </source>
</evidence>
<reference evidence="3 4" key="1">
    <citation type="journal article" date="2015" name="Plant Cell">
        <title>Oil accumulation by the oleaginous diatom Fistulifera solaris as revealed by the genome and transcriptome.</title>
        <authorList>
            <person name="Tanaka T."/>
            <person name="Maeda Y."/>
            <person name="Veluchamy A."/>
            <person name="Tanaka M."/>
            <person name="Abida H."/>
            <person name="Marechal E."/>
            <person name="Bowler C."/>
            <person name="Muto M."/>
            <person name="Sunaga Y."/>
            <person name="Tanaka M."/>
            <person name="Yoshino T."/>
            <person name="Taniguchi T."/>
            <person name="Fukuda Y."/>
            <person name="Nemoto M."/>
            <person name="Matsumoto M."/>
            <person name="Wong P.S."/>
            <person name="Aburatani S."/>
            <person name="Fujibuchi W."/>
        </authorList>
    </citation>
    <scope>NUCLEOTIDE SEQUENCE [LARGE SCALE GENOMIC DNA]</scope>
    <source>
        <strain evidence="3 4">JPCC DA0580</strain>
    </source>
</reference>
<evidence type="ECO:0000259" key="2">
    <source>
        <dbReference type="PROSITE" id="PS50011"/>
    </source>
</evidence>
<proteinExistence type="predicted"/>
<feature type="domain" description="Protein kinase" evidence="2">
    <location>
        <begin position="225"/>
        <end position="533"/>
    </location>
</feature>
<keyword evidence="1" id="KW-0812">Transmembrane</keyword>
<dbReference type="SMART" id="SM00220">
    <property type="entry name" value="S_TKc"/>
    <property type="match status" value="1"/>
</dbReference>
<dbReference type="Proteomes" id="UP000198406">
    <property type="component" value="Unassembled WGS sequence"/>
</dbReference>
<sequence length="544" mass="63635">MSTAMLASVRRRKAPTLLPHNQHSTENRFIDAKQHQRAFQFTRIRVLIVAASASLWTLFTVYGHHVHQRCWWTYLRRLSWRRLDHSSSSMSSDDAVNHTARMILLSDVSLELYPPGRSPVSNLELIPHKLNPDYNDLEFESFFGRYDDFQRHIAKDDADLYHDQRRQFLYDIDNKHLRSYYDGFEDQEFTQSDCRSAGWQFVMKPNCNAFHEVALEYSADQDVQPFLVEYLAHGYYRESYRFRNKYWKADAYKKRNIVYPESEQMVMKHLRFHEDFPINIKNQRAVLREAVLMEALSTRPTYANFYGYCSTSTMLQAGNDFVHQVIPRRLKWQEDDGRATLQQLRRHPDPLNAFTPAQKLKFALSMAEGLAELHGYVKGVISHDDIALDQWVMLDDGNIVLSDVNNAMVLDWNETAGAYCPYEIDYPYGDLRPAEAYWGNGTATETVDLWGYGTLVFSLLTGLYPFYENVDQKANRRLILHGQVPTMDRKYQNRSLIEGRLYDVVQKCIRPLPEDRMDIFSVVNYLRETERMVAAGDEQSPLSD</sequence>
<dbReference type="EMBL" id="BDSP01000151">
    <property type="protein sequence ID" value="GAX20688.1"/>
    <property type="molecule type" value="Genomic_DNA"/>
</dbReference>
<gene>
    <name evidence="3" type="ORF">FisN_32Hh077</name>
</gene>
<protein>
    <recommendedName>
        <fullName evidence="2">Protein kinase domain-containing protein</fullName>
    </recommendedName>
</protein>
<dbReference type="SUPFAM" id="SSF56112">
    <property type="entry name" value="Protein kinase-like (PK-like)"/>
    <property type="match status" value="1"/>
</dbReference>
<dbReference type="AlphaFoldDB" id="A0A1Z5K3Z5"/>
<dbReference type="OrthoDB" id="41771at2759"/>
<feature type="transmembrane region" description="Helical" evidence="1">
    <location>
        <begin position="44"/>
        <end position="63"/>
    </location>
</feature>
<name>A0A1Z5K3Z5_FISSO</name>
<dbReference type="Pfam" id="PF00069">
    <property type="entry name" value="Pkinase"/>
    <property type="match status" value="1"/>
</dbReference>
<dbReference type="InterPro" id="IPR011009">
    <property type="entry name" value="Kinase-like_dom_sf"/>
</dbReference>
<comment type="caution">
    <text evidence="3">The sequence shown here is derived from an EMBL/GenBank/DDBJ whole genome shotgun (WGS) entry which is preliminary data.</text>
</comment>
<dbReference type="Gene3D" id="1.10.510.10">
    <property type="entry name" value="Transferase(Phosphotransferase) domain 1"/>
    <property type="match status" value="1"/>
</dbReference>
<dbReference type="InParanoid" id="A0A1Z5K3Z5"/>
<keyword evidence="4" id="KW-1185">Reference proteome</keyword>
<keyword evidence="1" id="KW-1133">Transmembrane helix</keyword>
<evidence type="ECO:0000313" key="3">
    <source>
        <dbReference type="EMBL" id="GAX20688.1"/>
    </source>
</evidence>
<dbReference type="GO" id="GO:0005524">
    <property type="term" value="F:ATP binding"/>
    <property type="evidence" value="ECO:0007669"/>
    <property type="project" value="InterPro"/>
</dbReference>